<accession>A0AAF0CAN0</accession>
<reference evidence="1 2" key="1">
    <citation type="journal article" date="2015" name="Genome Announc.">
        <title>Draft Genome Sequences of Marine Isolates of Thalassomonas viridans and Thalassomonas actiniarum.</title>
        <authorList>
            <person name="Olonade I."/>
            <person name="van Zyl L.J."/>
            <person name="Trindade M."/>
        </authorList>
    </citation>
    <scope>NUCLEOTIDE SEQUENCE [LARGE SCALE GENOMIC DNA]</scope>
    <source>
        <strain evidence="1 2">XOM25</strain>
    </source>
</reference>
<organism evidence="1 2">
    <name type="scientific">Thalassomonas viridans</name>
    <dbReference type="NCBI Taxonomy" id="137584"/>
    <lineage>
        <taxon>Bacteria</taxon>
        <taxon>Pseudomonadati</taxon>
        <taxon>Pseudomonadota</taxon>
        <taxon>Gammaproteobacteria</taxon>
        <taxon>Alteromonadales</taxon>
        <taxon>Colwelliaceae</taxon>
        <taxon>Thalassomonas</taxon>
    </lineage>
</organism>
<proteinExistence type="predicted"/>
<dbReference type="AlphaFoldDB" id="A0AAF0CAN0"/>
<name>A0AAF0CAN0_9GAMM</name>
<keyword evidence="2" id="KW-1185">Reference proteome</keyword>
<sequence>MKDQLIIKDVGIIKKCRAYLRRLFPKRGYDGWCDAFDEQYDDISEWFAVGDIEKGGAYAFCRVTYKTADTQIPTELGDIDSHLVFPAGSCEINNLIYSERNTELAAELISKVLEYLKSKGLNLAFCVVDKDDRHAHKLNTEVFLFKETGCTLIYPGVVHKEKKTPVIWQVLRRQNIDRDCSIKPEVFL</sequence>
<dbReference type="Proteomes" id="UP000032352">
    <property type="component" value="Chromosome"/>
</dbReference>
<protein>
    <submittedName>
        <fullName evidence="1">Uncharacterized protein</fullName>
    </submittedName>
</protein>
<dbReference type="RefSeq" id="WP_044840553.1">
    <property type="nucleotide sequence ID" value="NZ_CP059733.1"/>
</dbReference>
<reference evidence="1 2" key="2">
    <citation type="journal article" date="2022" name="Mar. Drugs">
        <title>Bioassay-Guided Fractionation Leads to the Detection of Cholic Acid Generated by the Rare Thalassomonas sp.</title>
        <authorList>
            <person name="Pheiffer F."/>
            <person name="Schneider Y.K."/>
            <person name="Hansen E.H."/>
            <person name="Andersen J.H."/>
            <person name="Isaksson J."/>
            <person name="Busche T."/>
            <person name="R C."/>
            <person name="Kalinowski J."/>
            <person name="Zyl L.V."/>
            <person name="Trindade M."/>
        </authorList>
    </citation>
    <scope>NUCLEOTIDE SEQUENCE [LARGE SCALE GENOMIC DNA]</scope>
    <source>
        <strain evidence="1 2">XOM25</strain>
    </source>
</reference>
<dbReference type="KEGG" id="tvd:SG34_007240"/>
<dbReference type="EMBL" id="CP059733">
    <property type="protein sequence ID" value="WDE06691.1"/>
    <property type="molecule type" value="Genomic_DNA"/>
</dbReference>
<gene>
    <name evidence="1" type="ORF">SG34_007240</name>
</gene>
<evidence type="ECO:0000313" key="1">
    <source>
        <dbReference type="EMBL" id="WDE06691.1"/>
    </source>
</evidence>
<evidence type="ECO:0000313" key="2">
    <source>
        <dbReference type="Proteomes" id="UP000032352"/>
    </source>
</evidence>